<dbReference type="PANTHER" id="PTHR24171:SF8">
    <property type="entry name" value="BRCA1-ASSOCIATED RING DOMAIN PROTEIN 1"/>
    <property type="match status" value="1"/>
</dbReference>
<name>A0A815MPJ0_9BILA</name>
<evidence type="ECO:0000256" key="5">
    <source>
        <dbReference type="SAM" id="MobiDB-lite"/>
    </source>
</evidence>
<dbReference type="GO" id="GO:0031436">
    <property type="term" value="C:BRCA1-BARD1 complex"/>
    <property type="evidence" value="ECO:0007669"/>
    <property type="project" value="TreeGrafter"/>
</dbReference>
<dbReference type="Pfam" id="PF12796">
    <property type="entry name" value="Ank_2"/>
    <property type="match status" value="2"/>
</dbReference>
<dbReference type="InterPro" id="IPR002110">
    <property type="entry name" value="Ankyrin_rpt"/>
</dbReference>
<feature type="region of interest" description="Disordered" evidence="5">
    <location>
        <begin position="1909"/>
        <end position="1936"/>
    </location>
</feature>
<dbReference type="InterPro" id="IPR036770">
    <property type="entry name" value="Ankyrin_rpt-contain_sf"/>
</dbReference>
<accession>A0A815MPJ0</accession>
<dbReference type="GO" id="GO:0004842">
    <property type="term" value="F:ubiquitin-protein transferase activity"/>
    <property type="evidence" value="ECO:0007669"/>
    <property type="project" value="TreeGrafter"/>
</dbReference>
<dbReference type="GO" id="GO:0070531">
    <property type="term" value="C:BRCA1-A complex"/>
    <property type="evidence" value="ECO:0007669"/>
    <property type="project" value="TreeGrafter"/>
</dbReference>
<comment type="caution">
    <text evidence="6">The sequence shown here is derived from an EMBL/GenBank/DDBJ whole genome shotgun (WGS) entry which is preliminary data.</text>
</comment>
<dbReference type="PROSITE" id="PS50297">
    <property type="entry name" value="ANK_REP_REGION"/>
    <property type="match status" value="1"/>
</dbReference>
<dbReference type="SUPFAM" id="SSF48403">
    <property type="entry name" value="Ankyrin repeat"/>
    <property type="match status" value="3"/>
</dbReference>
<dbReference type="PANTHER" id="PTHR24171">
    <property type="entry name" value="ANKYRIN REPEAT DOMAIN-CONTAINING PROTEIN 39-RELATED"/>
    <property type="match status" value="1"/>
</dbReference>
<proteinExistence type="predicted"/>
<dbReference type="GO" id="GO:0085020">
    <property type="term" value="P:protein K6-linked ubiquitination"/>
    <property type="evidence" value="ECO:0007669"/>
    <property type="project" value="TreeGrafter"/>
</dbReference>
<gene>
    <name evidence="6" type="ORF">KQP761_LOCUS10679</name>
</gene>
<keyword evidence="1" id="KW-0677">Repeat</keyword>
<organism evidence="6 7">
    <name type="scientific">Rotaria magnacalcarata</name>
    <dbReference type="NCBI Taxonomy" id="392030"/>
    <lineage>
        <taxon>Eukaryota</taxon>
        <taxon>Metazoa</taxon>
        <taxon>Spiralia</taxon>
        <taxon>Gnathifera</taxon>
        <taxon>Rotifera</taxon>
        <taxon>Eurotatoria</taxon>
        <taxon>Bdelloidea</taxon>
        <taxon>Philodinida</taxon>
        <taxon>Philodinidae</taxon>
        <taxon>Rotaria</taxon>
    </lineage>
</organism>
<protein>
    <submittedName>
        <fullName evidence="6">Uncharacterized protein</fullName>
    </submittedName>
</protein>
<sequence>MSKATNSLIRLVEGKAGEQYSVGKAHQLLQQGADIKALTKTGSMIDSVIAAEMRHRSIGSPKADNCLHLIQVLKKSACDQLNEQVFSIGGGDLNEMQQLVQLKASCYQAETFGPLGLLGSLVNQDKIPIRIEVVQFLVEYEPNEECVLAIVDTQQQTCLSLAKKNPKCPKDVIDYLQRQFNMIFNQIPFTKPLINPNEVIGWISRGANMEATDKNRNTILSNAVMANNLELIRVLVSAGSNTAHKNIEGLTPLQIAKKATPRNPPLIAILEEQGVNIELKHLIETKKSHLTTDEVHNCLDNGANINATIANNDSLLQLLIANDGTPEMITAFVNDFNANISTININGLRPIETCIMLDKDPFVRLRAFLKLPKMATDLFTNSKLNKTLLQFAIDQNCPGAAKLIQDELNFRLWNCVAHANTNEENDKIIINELRQLTNYGAQINYKHHDSMYQKWTVLHFACKTATKLLVQYMIEHLKADYTLKNHNGDYPISIAAECGHLAIVEYLHGLPKSSLNVFNKDQQTPLHLATKNHHLLVVRYLVKWGADYQAQNLSKQTPLNIARANMSNSKEEEMSDRKLIQFLEQLICPPADSSVKQKASSRKPNYDLDTCELVAPVDINPIQVITEDAEGALGKISKGILAGKPNNNLHEAARHGAIFAAQQAIAQGADIRHRKGGHIPYEVAQMSAKEYAIKLNAPTLNLEKRSHVQNMLAGCQQIADIIRQVAQEKLVAAISQSDAGLVVAYHLSGAPLTTDLLYRACNASDNVEIVDYLLNQSMDIYQAMINNAWPDSLYRTAKKNKFNKVANYLKYRLSMECTKAIKENNLELVNKLVRNGASVDTHNTNNIQVALEHQNAKMIQLLCQNGAKMPSEWLSAQHIVLPPAVSQQLKPEISFHINRCLIDRRLRFAAASGDLDGLIQCQRLNVDMNSANCRGSTALLCTIQYGNYFPIVHALVSRGASMLHSNEDEPMSLIDLATKKNYKQIADYLTKELNLQFLSAILNNDRKSAEKFAQLGADFNYQDEQRRTALHYAVQYHGIDLVTWLCECGSVPTMSDINNDYPIILATEKGDYAIVKYFVTKYPATKRQTNKTGLTALQIAQKLKFTRIAELIVTGKDVPESLMDPDLLKDEPKHSYETLKQASRDGKVKIIKEFIKERYESKEDKRRLCYELIQIAKKVPQYEVVDILKPYYEKELRTEIASDMEVGSAVTLNSHYKKILLGFLSGLSSVIADSPVVLDPSDPNTYRDLFSDLTSNVRKRSQELQQVTDEKDVEKLIAQDSANTEQRLIKINETLEQLLESKESLQARIEDTDERVFKQQDLTALQRKELAQEREAHKQQLASYECSIFLFQRQQEAILIRQNMMKFIKGNTNMALFYRTIENRLQALFVSILAAQGGHVKRETTAVNTMPATIPFANILISHIKSALLPVLSKLNEKEQKQAWDNISTLGNFEELQRVASDTAGMVTLYYKEQIQSIDPFQKIKSSYVFNYKIKWIKEIFYGVRSESIDEMAVTMVAEYVTAWIIDALKAGKQEIDTFESLPQQLWLHVAKKNTADQEATAKATDVVEHSAGKQKIPLKVKNSMGKEYTVQVPLRYLIGCVSVFGSNGSIYQYPISKISSNIEFHDLEIFGYVYVAPFSSDEKVFQSIVDERKLNLAGHDNLGNILTRFEDIIEHSQAYVSGNDEHASKSLITKETANQVAEVLREQKIFVDAKDVKGELKKARETIELSIDVLREDIQEKINFYQTSIDAAHEQIKQESITNREAMKKDNEMHYDQGWKKLNEKLKDIEKHLSQRIEKHVNDIEQEMREKTKEILTIAETARAQSLQAIRQAAEATQRSDKSAQEAAQAAANVQNLVESTEKRRQELQFTANQCEATVKQTAATQKEFYERMILEMRTKIERDVERAKEAARESAANTKESARAAQESGSNAQDVQRITKNQLEVQKKETEKILADVKEMRQQNERAVGDAREAEKHAKRAADTGTAALEKVNIMYEKVERALERIEKLTRKP</sequence>
<feature type="coiled-coil region" evidence="4">
    <location>
        <begin position="1281"/>
        <end position="1347"/>
    </location>
</feature>
<dbReference type="Proteomes" id="UP000663834">
    <property type="component" value="Unassembled WGS sequence"/>
</dbReference>
<feature type="repeat" description="ANK" evidence="3">
    <location>
        <begin position="521"/>
        <end position="553"/>
    </location>
</feature>
<keyword evidence="4" id="KW-0175">Coiled coil</keyword>
<evidence type="ECO:0000256" key="1">
    <source>
        <dbReference type="ARBA" id="ARBA00022737"/>
    </source>
</evidence>
<evidence type="ECO:0000256" key="4">
    <source>
        <dbReference type="SAM" id="Coils"/>
    </source>
</evidence>
<reference evidence="6" key="1">
    <citation type="submission" date="2021-02" db="EMBL/GenBank/DDBJ databases">
        <authorList>
            <person name="Nowell W R."/>
        </authorList>
    </citation>
    <scope>NUCLEOTIDE SEQUENCE</scope>
</reference>
<evidence type="ECO:0000313" key="6">
    <source>
        <dbReference type="EMBL" id="CAF1423438.1"/>
    </source>
</evidence>
<dbReference type="EMBL" id="CAJNOW010004614">
    <property type="protein sequence ID" value="CAF1423438.1"/>
    <property type="molecule type" value="Genomic_DNA"/>
</dbReference>
<dbReference type="Gene3D" id="1.25.40.20">
    <property type="entry name" value="Ankyrin repeat-containing domain"/>
    <property type="match status" value="5"/>
</dbReference>
<evidence type="ECO:0000256" key="2">
    <source>
        <dbReference type="ARBA" id="ARBA00023043"/>
    </source>
</evidence>
<dbReference type="PROSITE" id="PS50088">
    <property type="entry name" value="ANK_REPEAT"/>
    <property type="match status" value="1"/>
</dbReference>
<keyword evidence="2 3" id="KW-0040">ANK repeat</keyword>
<evidence type="ECO:0000313" key="7">
    <source>
        <dbReference type="Proteomes" id="UP000663834"/>
    </source>
</evidence>
<evidence type="ECO:0000256" key="3">
    <source>
        <dbReference type="PROSITE-ProRule" id="PRU00023"/>
    </source>
</evidence>
<dbReference type="SMART" id="SM00248">
    <property type="entry name" value="ANK"/>
    <property type="match status" value="13"/>
</dbReference>
<dbReference type="OrthoDB" id="6718656at2759"/>